<dbReference type="AlphaFoldDB" id="A0A1T5HS13"/>
<proteinExistence type="predicted"/>
<name>A0A1T5HS13_9BACT</name>
<evidence type="ECO:0000313" key="2">
    <source>
        <dbReference type="Proteomes" id="UP000191055"/>
    </source>
</evidence>
<dbReference type="STRING" id="889453.SAMN03080601_02753"/>
<gene>
    <name evidence="1" type="ORF">SAMN03080601_02753</name>
</gene>
<dbReference type="EMBL" id="FUYV01000017">
    <property type="protein sequence ID" value="SKC23479.1"/>
    <property type="molecule type" value="Genomic_DNA"/>
</dbReference>
<dbReference type="Proteomes" id="UP000191055">
    <property type="component" value="Unassembled WGS sequence"/>
</dbReference>
<keyword evidence="2" id="KW-1185">Reference proteome</keyword>
<reference evidence="1 2" key="1">
    <citation type="submission" date="2017-02" db="EMBL/GenBank/DDBJ databases">
        <authorList>
            <person name="Peterson S.W."/>
        </authorList>
    </citation>
    <scope>NUCLEOTIDE SEQUENCE [LARGE SCALE GENOMIC DNA]</scope>
    <source>
        <strain evidence="1 2">DSM 24412</strain>
    </source>
</reference>
<sequence length="321" mass="36400">MASGENIPVLKATYYDNPGDAFRANVGVYEWNHASGDWDKTGTSNKIELHFPSVPEGLTNDAAATFEYKGKAARTMPGEELPELLAFSLSQNNEQLISYKMTASYNSDDMPTNVKSDLSIESYTFTTSIKYNSKDISVEYALKENSNTIIELKLNAKGDFDPDNLMMGYDEDPSEFVNSANVSLQIADIKILGQANVKKIADALDRIYKDEEEDDDFDYLAAATQEAKVLNDNAKLIVVYAGTNNKFAETEFYVVEDSWWGEHYVDLQLIFADESRGDFEAYFGSAFNDIIEEILKLLEELGIDFDDWDNWDDDDWDDWEW</sequence>
<organism evidence="1 2">
    <name type="scientific">Alkalitalea saponilacus</name>
    <dbReference type="NCBI Taxonomy" id="889453"/>
    <lineage>
        <taxon>Bacteria</taxon>
        <taxon>Pseudomonadati</taxon>
        <taxon>Bacteroidota</taxon>
        <taxon>Bacteroidia</taxon>
        <taxon>Marinilabiliales</taxon>
        <taxon>Marinilabiliaceae</taxon>
        <taxon>Alkalitalea</taxon>
    </lineage>
</organism>
<accession>A0A1T5HS13</accession>
<evidence type="ECO:0000313" key="1">
    <source>
        <dbReference type="EMBL" id="SKC23479.1"/>
    </source>
</evidence>
<protein>
    <submittedName>
        <fullName evidence="1">Uncharacterized protein</fullName>
    </submittedName>
</protein>